<name>A0A3N4LJ44_9PEZI</name>
<dbReference type="PANTHER" id="PTHR40467">
    <property type="match status" value="1"/>
</dbReference>
<feature type="transmembrane region" description="Helical" evidence="2">
    <location>
        <begin position="273"/>
        <end position="295"/>
    </location>
</feature>
<feature type="transmembrane region" description="Helical" evidence="2">
    <location>
        <begin position="238"/>
        <end position="261"/>
    </location>
</feature>
<reference evidence="3 4" key="1">
    <citation type="journal article" date="2018" name="Nat. Ecol. Evol.">
        <title>Pezizomycetes genomes reveal the molecular basis of ectomycorrhizal truffle lifestyle.</title>
        <authorList>
            <person name="Murat C."/>
            <person name="Payen T."/>
            <person name="Noel B."/>
            <person name="Kuo A."/>
            <person name="Morin E."/>
            <person name="Chen J."/>
            <person name="Kohler A."/>
            <person name="Krizsan K."/>
            <person name="Balestrini R."/>
            <person name="Da Silva C."/>
            <person name="Montanini B."/>
            <person name="Hainaut M."/>
            <person name="Levati E."/>
            <person name="Barry K.W."/>
            <person name="Belfiori B."/>
            <person name="Cichocki N."/>
            <person name="Clum A."/>
            <person name="Dockter R.B."/>
            <person name="Fauchery L."/>
            <person name="Guy J."/>
            <person name="Iotti M."/>
            <person name="Le Tacon F."/>
            <person name="Lindquist E.A."/>
            <person name="Lipzen A."/>
            <person name="Malagnac F."/>
            <person name="Mello A."/>
            <person name="Molinier V."/>
            <person name="Miyauchi S."/>
            <person name="Poulain J."/>
            <person name="Riccioni C."/>
            <person name="Rubini A."/>
            <person name="Sitrit Y."/>
            <person name="Splivallo R."/>
            <person name="Traeger S."/>
            <person name="Wang M."/>
            <person name="Zifcakova L."/>
            <person name="Wipf D."/>
            <person name="Zambonelli A."/>
            <person name="Paolocci F."/>
            <person name="Nowrousian M."/>
            <person name="Ottonello S."/>
            <person name="Baldrian P."/>
            <person name="Spatafora J.W."/>
            <person name="Henrissat B."/>
            <person name="Nagy L.G."/>
            <person name="Aury J.M."/>
            <person name="Wincker P."/>
            <person name="Grigoriev I.V."/>
            <person name="Bonfante P."/>
            <person name="Martin F.M."/>
        </authorList>
    </citation>
    <scope>NUCLEOTIDE SEQUENCE [LARGE SCALE GENOMIC DNA]</scope>
    <source>
        <strain evidence="3 4">ATCC MYA-4762</strain>
    </source>
</reference>
<dbReference type="Proteomes" id="UP000267821">
    <property type="component" value="Unassembled WGS sequence"/>
</dbReference>
<sequence>MPVFFDFERGTESRTPPPPDPRYGRFRSFPADYGHHNPNPNQKLPKHPRNGGTVLGRFGDHRGPYGALAVTRGGGRIGTTTVPRVGLGGGVPDVWEDQFGEGFFEDEGVEGDVERWWWERWVLSPRRRDVRVIVGSWWRKVGVLIVLPAVVSIIWCAIPFPTYPLDAPNMPPPIISSSILHTPPTDFKNFTLLLSILRRNFITTFTSPPLPSVSGTIPTTAGPSPMPGHGHALVRLNFWFFLLVYYGTYNLISLLWITKLFNLYSLNWWPSRLGFPISYTSCWILSLIIAVPLYLNPELVDLTSYNLTWILLMFSTMTWPLLVAVGVMVIERRNGRVVRGWVPSEAQALFAPELAGVNPISIYDTPSRRGQSTRFSSGVGKLENHGVYTSAIIKPHQLHYLQAQQSLQNSFFDLLPSSYLRFIWFLLLLLLSLIAYLLGEAYSELYLRTLPHNNLSNILYVYTWIFTIYTLDFVTSYILSTHIISTTLEYAYKLFFALTYQTFVRALYARLRNPGQFLVLQGVSVGGGVVWYLVTMSRWWYRIVSYFGGAREGGVGAYRKYVGRGLFIRGIAENVSMCAWVGWVVVLHYGGNRVVYPYFAFESGTGGWWPGYGDGDGIGASGENGGEKMYTFELTFWMSLVTWVSEVLAGWVVRGLVKWVWEVDVERDAGRELVRFPELVGVGVIGGVHVLQNMLVGIVRVRFA</sequence>
<keyword evidence="2" id="KW-0812">Transmembrane</keyword>
<accession>A0A3N4LJ44</accession>
<dbReference type="AlphaFoldDB" id="A0A3N4LJ44"/>
<evidence type="ECO:0000313" key="4">
    <source>
        <dbReference type="Proteomes" id="UP000267821"/>
    </source>
</evidence>
<keyword evidence="2" id="KW-0472">Membrane</keyword>
<feature type="transmembrane region" description="Helical" evidence="2">
    <location>
        <begin position="141"/>
        <end position="160"/>
    </location>
</feature>
<feature type="region of interest" description="Disordered" evidence="1">
    <location>
        <begin position="1"/>
        <end position="50"/>
    </location>
</feature>
<proteinExistence type="predicted"/>
<dbReference type="EMBL" id="ML121549">
    <property type="protein sequence ID" value="RPB22927.1"/>
    <property type="molecule type" value="Genomic_DNA"/>
</dbReference>
<evidence type="ECO:0000256" key="1">
    <source>
        <dbReference type="SAM" id="MobiDB-lite"/>
    </source>
</evidence>
<feature type="compositionally biased region" description="Basic and acidic residues" evidence="1">
    <location>
        <begin position="1"/>
        <end position="12"/>
    </location>
</feature>
<feature type="transmembrane region" description="Helical" evidence="2">
    <location>
        <begin position="307"/>
        <end position="330"/>
    </location>
</feature>
<organism evidence="3 4">
    <name type="scientific">Terfezia boudieri ATCC MYA-4762</name>
    <dbReference type="NCBI Taxonomy" id="1051890"/>
    <lineage>
        <taxon>Eukaryota</taxon>
        <taxon>Fungi</taxon>
        <taxon>Dikarya</taxon>
        <taxon>Ascomycota</taxon>
        <taxon>Pezizomycotina</taxon>
        <taxon>Pezizomycetes</taxon>
        <taxon>Pezizales</taxon>
        <taxon>Pezizaceae</taxon>
        <taxon>Terfezia</taxon>
    </lineage>
</organism>
<dbReference type="InterPro" id="IPR039966">
    <property type="entry name" value="C553.12c"/>
</dbReference>
<feature type="transmembrane region" description="Helical" evidence="2">
    <location>
        <begin position="491"/>
        <end position="509"/>
    </location>
</feature>
<gene>
    <name evidence="3" type="ORF">L211DRAFT_857963</name>
</gene>
<feature type="transmembrane region" description="Helical" evidence="2">
    <location>
        <begin position="419"/>
        <end position="439"/>
    </location>
</feature>
<dbReference type="InParanoid" id="A0A3N4LJ44"/>
<evidence type="ECO:0000256" key="2">
    <source>
        <dbReference type="SAM" id="Phobius"/>
    </source>
</evidence>
<keyword evidence="2" id="KW-1133">Transmembrane helix</keyword>
<protein>
    <submittedName>
        <fullName evidence="3">Uncharacterized protein</fullName>
    </submittedName>
</protein>
<feature type="transmembrane region" description="Helical" evidence="2">
    <location>
        <begin position="459"/>
        <end position="479"/>
    </location>
</feature>
<dbReference type="OrthoDB" id="5541877at2759"/>
<feature type="transmembrane region" description="Helical" evidence="2">
    <location>
        <begin position="515"/>
        <end position="534"/>
    </location>
</feature>
<dbReference type="PANTHER" id="PTHR40467:SF1">
    <property type="match status" value="1"/>
</dbReference>
<evidence type="ECO:0000313" key="3">
    <source>
        <dbReference type="EMBL" id="RPB22927.1"/>
    </source>
</evidence>
<feature type="transmembrane region" description="Helical" evidence="2">
    <location>
        <begin position="634"/>
        <end position="653"/>
    </location>
</feature>
<keyword evidence="4" id="KW-1185">Reference proteome</keyword>